<organism evidence="2 3">
    <name type="scientific">Vibrio cholerae</name>
    <dbReference type="NCBI Taxonomy" id="666"/>
    <lineage>
        <taxon>Bacteria</taxon>
        <taxon>Pseudomonadati</taxon>
        <taxon>Pseudomonadota</taxon>
        <taxon>Gammaproteobacteria</taxon>
        <taxon>Vibrionales</taxon>
        <taxon>Vibrionaceae</taxon>
        <taxon>Vibrio</taxon>
    </lineage>
</organism>
<sequence length="220" mass="25242">MLVLIQLILSKVKEFFKEWMPLIVSIAALYVSYNSYKVSENQLSVSRVSVEPHFYVDEIPLIDEKTGSVYERELKVFNIGSPVANIKTTVRTFYEVDDFGQIGKKLIPLNGYYYASFPTGEPEGLIATHKGNENATKDFDATFIHFRGNYPNYLQVELKNIVYITYMSFEGIDKQVCFLNSTQIDCELVSSYKGLFNQSYLELEGLTYQKLVEVYEKFGG</sequence>
<dbReference type="KEGG" id="vcq:EN18_00355"/>
<reference evidence="1" key="3">
    <citation type="submission" date="2023-08" db="EMBL/GenBank/DDBJ databases">
        <title>Vibrio cholerae Outbreaks in Tanzania Exemplify Founder Flush: Simultaneous Increases in Population Size and Genetic Diversity.</title>
        <authorList>
            <person name="Debes A.K."/>
            <person name="Mohammed A."/>
            <person name="Maseke I."/>
            <person name="Almeida M."/>
            <person name="Li S."/>
            <person name="Matimba H."/>
            <person name="Joachim A."/>
            <person name="Mizinduko M."/>
            <person name="Nyanga S."/>
            <person name="Kelly M."/>
            <person name="Kachwamba Y."/>
            <person name="Schaffer A.M."/>
            <person name="Nyanga A.S."/>
            <person name="Mghamba J."/>
            <person name="Mosha F.S."/>
            <person name="Sack D.A."/>
            <person name="Stine O.C."/>
        </authorList>
    </citation>
    <scope>NUCLEOTIDE SEQUENCE</scope>
    <source>
        <strain evidence="1">TDS0091212</strain>
    </source>
</reference>
<reference evidence="2 3" key="1">
    <citation type="submission" date="2018-09" db="EMBL/GenBank/DDBJ databases">
        <title>Genomic epidemiology reveals two lineages of Vibrio cholerae that can cause global cholera epidemics despite absence of cholera toxin gene.</title>
        <authorList>
            <person name="Wang H."/>
            <person name="Zen W."/>
            <person name="Yu H."/>
            <person name="Zhang W."/>
            <person name="Pan J."/>
            <person name="Yang C."/>
            <person name="Cui Y."/>
        </authorList>
    </citation>
    <scope>NUCLEOTIDE SEQUENCE [LARGE SCALE GENOMIC DNA]</scope>
    <source>
        <strain evidence="2 3">00-1_S85</strain>
    </source>
</reference>
<dbReference type="EMBL" id="QZRB01000049">
    <property type="protein sequence ID" value="MVD25482.1"/>
    <property type="molecule type" value="Genomic_DNA"/>
</dbReference>
<reference evidence="1" key="2">
    <citation type="submission" date="2021-05" db="EMBL/GenBank/DDBJ databases">
        <authorList>
            <person name="Stine C."/>
        </authorList>
    </citation>
    <scope>NUCLEOTIDE SEQUENCE</scope>
    <source>
        <strain evidence="1">TDS0091212</strain>
    </source>
</reference>
<gene>
    <name evidence="2" type="ORF">D6U24_19360</name>
    <name evidence="1" type="ORF">KIN13_18705</name>
</gene>
<protein>
    <submittedName>
        <fullName evidence="2">Uncharacterized protein</fullName>
    </submittedName>
</protein>
<name>A0A0H6ZN94_VIBCL</name>
<dbReference type="Proteomes" id="UP000471242">
    <property type="component" value="Unassembled WGS sequence"/>
</dbReference>
<dbReference type="AlphaFoldDB" id="A0A0H6ZN94"/>
<accession>A0A0H6ZN94</accession>
<comment type="caution">
    <text evidence="2">The sequence shown here is derived from an EMBL/GenBank/DDBJ whole genome shotgun (WGS) entry which is preliminary data.</text>
</comment>
<evidence type="ECO:0000313" key="1">
    <source>
        <dbReference type="EMBL" id="MBS7675441.1"/>
    </source>
</evidence>
<proteinExistence type="predicted"/>
<evidence type="ECO:0000313" key="3">
    <source>
        <dbReference type="Proteomes" id="UP000471242"/>
    </source>
</evidence>
<dbReference type="Proteomes" id="UP001196338">
    <property type="component" value="Unassembled WGS sequence"/>
</dbReference>
<evidence type="ECO:0000313" key="2">
    <source>
        <dbReference type="EMBL" id="MVD25482.1"/>
    </source>
</evidence>
<dbReference type="RefSeq" id="WP_000960654.1">
    <property type="nucleotide sequence ID" value="NZ_AP018677.1"/>
</dbReference>
<dbReference type="EMBL" id="JAHBND010000787">
    <property type="protein sequence ID" value="MBS7675441.1"/>
    <property type="molecule type" value="Genomic_DNA"/>
</dbReference>